<proteinExistence type="predicted"/>
<dbReference type="AlphaFoldDB" id="A0A7J7IYC2"/>
<reference evidence="1" key="1">
    <citation type="submission" date="2020-06" db="EMBL/GenBank/DDBJ databases">
        <title>Draft genome of Bugula neritina, a colonial animal packing powerful symbionts and potential medicines.</title>
        <authorList>
            <person name="Rayko M."/>
        </authorList>
    </citation>
    <scope>NUCLEOTIDE SEQUENCE [LARGE SCALE GENOMIC DNA]</scope>
    <source>
        <strain evidence="1">Kwan_BN1</strain>
    </source>
</reference>
<dbReference type="Proteomes" id="UP000593567">
    <property type="component" value="Unassembled WGS sequence"/>
</dbReference>
<gene>
    <name evidence="1" type="ORF">EB796_023137</name>
</gene>
<sequence length="72" mass="7980">MKDTHSSIRQAAVIHALILVPPSSPPIVYNTKCSVKKITPSGDIQSYIVLISTLKQQINLQKEKHKKLEAVC</sequence>
<organism evidence="1 2">
    <name type="scientific">Bugula neritina</name>
    <name type="common">Brown bryozoan</name>
    <name type="synonym">Sertularia neritina</name>
    <dbReference type="NCBI Taxonomy" id="10212"/>
    <lineage>
        <taxon>Eukaryota</taxon>
        <taxon>Metazoa</taxon>
        <taxon>Spiralia</taxon>
        <taxon>Lophotrochozoa</taxon>
        <taxon>Bryozoa</taxon>
        <taxon>Gymnolaemata</taxon>
        <taxon>Cheilostomatida</taxon>
        <taxon>Flustrina</taxon>
        <taxon>Buguloidea</taxon>
        <taxon>Bugulidae</taxon>
        <taxon>Bugula</taxon>
    </lineage>
</organism>
<comment type="caution">
    <text evidence="1">The sequence shown here is derived from an EMBL/GenBank/DDBJ whole genome shotgun (WGS) entry which is preliminary data.</text>
</comment>
<dbReference type="EMBL" id="VXIV02003294">
    <property type="protein sequence ID" value="KAF6018557.1"/>
    <property type="molecule type" value="Genomic_DNA"/>
</dbReference>
<accession>A0A7J7IYC2</accession>
<keyword evidence="2" id="KW-1185">Reference proteome</keyword>
<evidence type="ECO:0000313" key="2">
    <source>
        <dbReference type="Proteomes" id="UP000593567"/>
    </source>
</evidence>
<evidence type="ECO:0000313" key="1">
    <source>
        <dbReference type="EMBL" id="KAF6018557.1"/>
    </source>
</evidence>
<protein>
    <submittedName>
        <fullName evidence="1">Uncharacterized protein</fullName>
    </submittedName>
</protein>
<name>A0A7J7IYC2_BUGNE</name>